<evidence type="ECO:0000256" key="2">
    <source>
        <dbReference type="ARBA" id="ARBA00022553"/>
    </source>
</evidence>
<name>A0ABY3SNQ8_9BACL</name>
<dbReference type="Gene3D" id="3.10.129.110">
    <property type="entry name" value="Polyketide synthase dehydratase"/>
    <property type="match status" value="1"/>
</dbReference>
<dbReference type="InterPro" id="IPR009081">
    <property type="entry name" value="PP-bd_ACP"/>
</dbReference>
<dbReference type="InterPro" id="IPR020806">
    <property type="entry name" value="PKS_PP-bd"/>
</dbReference>
<reference evidence="5 6" key="1">
    <citation type="journal article" date="2024" name="Int. J. Syst. Evol. Microbiol.">
        <title>Paenibacillus hexagrammi sp. nov., a novel bacterium isolated from the gut content of Hexagrammos agrammus.</title>
        <authorList>
            <person name="Jung H.K."/>
            <person name="Kim D.G."/>
            <person name="Zin H."/>
            <person name="Park J."/>
            <person name="Jung H."/>
            <person name="Kim Y.O."/>
            <person name="Kong H.J."/>
            <person name="Kim J.W."/>
            <person name="Kim Y.S."/>
        </authorList>
    </citation>
    <scope>NUCLEOTIDE SEQUENCE [LARGE SCALE GENOMIC DNA]</scope>
    <source>
        <strain evidence="5 6">YPD9-1</strain>
    </source>
</reference>
<dbReference type="InterPro" id="IPR036736">
    <property type="entry name" value="ACP-like_sf"/>
</dbReference>
<keyword evidence="6" id="KW-1185">Reference proteome</keyword>
<accession>A0ABY3SNQ8</accession>
<dbReference type="EMBL" id="CP090978">
    <property type="protein sequence ID" value="UJF34765.1"/>
    <property type="molecule type" value="Genomic_DNA"/>
</dbReference>
<evidence type="ECO:0000313" key="6">
    <source>
        <dbReference type="Proteomes" id="UP001649230"/>
    </source>
</evidence>
<dbReference type="PROSITE" id="PS50075">
    <property type="entry name" value="CARRIER"/>
    <property type="match status" value="1"/>
</dbReference>
<evidence type="ECO:0000313" key="5">
    <source>
        <dbReference type="EMBL" id="UJF34765.1"/>
    </source>
</evidence>
<dbReference type="SMART" id="SM00823">
    <property type="entry name" value="PKS_PP"/>
    <property type="match status" value="1"/>
</dbReference>
<feature type="compositionally biased region" description="Basic and acidic residues" evidence="3">
    <location>
        <begin position="235"/>
        <end position="254"/>
    </location>
</feature>
<dbReference type="InterPro" id="IPR042104">
    <property type="entry name" value="PKS_dehydratase_sf"/>
</dbReference>
<keyword evidence="2" id="KW-0597">Phosphoprotein</keyword>
<evidence type="ECO:0000256" key="1">
    <source>
        <dbReference type="ARBA" id="ARBA00022450"/>
    </source>
</evidence>
<dbReference type="Gene3D" id="1.10.1200.10">
    <property type="entry name" value="ACP-like"/>
    <property type="match status" value="1"/>
</dbReference>
<gene>
    <name evidence="5" type="ORF">L0M14_06295</name>
</gene>
<dbReference type="SMART" id="SM01294">
    <property type="entry name" value="PKS_PP_betabranch"/>
    <property type="match status" value="1"/>
</dbReference>
<protein>
    <submittedName>
        <fullName evidence="5">Acyl carrier protein</fullName>
    </submittedName>
</protein>
<evidence type="ECO:0000256" key="3">
    <source>
        <dbReference type="SAM" id="MobiDB-lite"/>
    </source>
</evidence>
<dbReference type="RefSeq" id="WP_235121338.1">
    <property type="nucleotide sequence ID" value="NZ_CP090978.1"/>
</dbReference>
<proteinExistence type="predicted"/>
<sequence length="254" mass="28446">MSNEVVIDLSLGQHALPSASEFMFHPTLMDGSGVGASDLIASVLTETQQLFLPLFYKSFRASALLQKKCLARISRSSIQSKNELIYLTLEFFDEFGKKAGELSDLAAKLVREPAIIHPSRKNNVQPLLEQSVAASQEATSSSDRVQIAPAEVERFLQQLLADQVKKPAHLIHIKIEYYEMGLDSSGLMSVVDAIEAKLEVKLPPTLLFEYTTIAELAAYLIQNYAPEFSRYNQRKQTDEQTDPKHHEKLSESLY</sequence>
<feature type="domain" description="Carrier" evidence="4">
    <location>
        <begin position="142"/>
        <end position="224"/>
    </location>
</feature>
<dbReference type="Proteomes" id="UP001649230">
    <property type="component" value="Chromosome"/>
</dbReference>
<keyword evidence="1" id="KW-0596">Phosphopantetheine</keyword>
<evidence type="ECO:0000259" key="4">
    <source>
        <dbReference type="PROSITE" id="PS50075"/>
    </source>
</evidence>
<dbReference type="Pfam" id="PF00550">
    <property type="entry name" value="PP-binding"/>
    <property type="match status" value="1"/>
</dbReference>
<organism evidence="5 6">
    <name type="scientific">Paenibacillus hexagrammi</name>
    <dbReference type="NCBI Taxonomy" id="2908839"/>
    <lineage>
        <taxon>Bacteria</taxon>
        <taxon>Bacillati</taxon>
        <taxon>Bacillota</taxon>
        <taxon>Bacilli</taxon>
        <taxon>Bacillales</taxon>
        <taxon>Paenibacillaceae</taxon>
        <taxon>Paenibacillus</taxon>
    </lineage>
</organism>
<dbReference type="SUPFAM" id="SSF47336">
    <property type="entry name" value="ACP-like"/>
    <property type="match status" value="1"/>
</dbReference>
<feature type="region of interest" description="Disordered" evidence="3">
    <location>
        <begin position="233"/>
        <end position="254"/>
    </location>
</feature>